<dbReference type="InterPro" id="IPR050446">
    <property type="entry name" value="FAD-oxidoreductase/Apoptosis"/>
</dbReference>
<dbReference type="RefSeq" id="WP_095512146.1">
    <property type="nucleotide sequence ID" value="NZ_MQWD01000001.1"/>
</dbReference>
<evidence type="ECO:0000313" key="10">
    <source>
        <dbReference type="EMBL" id="PAP78469.1"/>
    </source>
</evidence>
<keyword evidence="7" id="KW-0408">Iron</keyword>
<dbReference type="InterPro" id="IPR028202">
    <property type="entry name" value="Reductase_C"/>
</dbReference>
<dbReference type="Pfam" id="PF07992">
    <property type="entry name" value="Pyr_redox_2"/>
    <property type="match status" value="1"/>
</dbReference>
<evidence type="ECO:0000256" key="5">
    <source>
        <dbReference type="ARBA" id="ARBA00022827"/>
    </source>
</evidence>
<dbReference type="GO" id="GO:0016651">
    <property type="term" value="F:oxidoreductase activity, acting on NAD(P)H"/>
    <property type="evidence" value="ECO:0007669"/>
    <property type="project" value="TreeGrafter"/>
</dbReference>
<dbReference type="Pfam" id="PF14759">
    <property type="entry name" value="Reductase_C"/>
    <property type="match status" value="1"/>
</dbReference>
<dbReference type="InterPro" id="IPR017941">
    <property type="entry name" value="Rieske_2Fe-2S"/>
</dbReference>
<evidence type="ECO:0000313" key="11">
    <source>
        <dbReference type="Proteomes" id="UP000216339"/>
    </source>
</evidence>
<protein>
    <recommendedName>
        <fullName evidence="9">Rieske domain-containing protein</fullName>
    </recommendedName>
</protein>
<keyword evidence="3" id="KW-0001">2Fe-2S</keyword>
<dbReference type="InterPro" id="IPR036188">
    <property type="entry name" value="FAD/NAD-bd_sf"/>
</dbReference>
<dbReference type="Gene3D" id="3.30.390.30">
    <property type="match status" value="1"/>
</dbReference>
<gene>
    <name evidence="10" type="ORF">BSZ37_19575</name>
</gene>
<dbReference type="Proteomes" id="UP000216339">
    <property type="component" value="Unassembled WGS sequence"/>
</dbReference>
<reference evidence="10 11" key="1">
    <citation type="submission" date="2016-11" db="EMBL/GenBank/DDBJ databases">
        <title>Study of marine rhodopsin-containing bacteria.</title>
        <authorList>
            <person name="Yoshizawa S."/>
            <person name="Kumagai Y."/>
            <person name="Kogure K."/>
        </authorList>
    </citation>
    <scope>NUCLEOTIDE SEQUENCE [LARGE SCALE GENOMIC DNA]</scope>
    <source>
        <strain evidence="10 11">SAORIC-28</strain>
    </source>
</reference>
<dbReference type="EMBL" id="MQWD01000001">
    <property type="protein sequence ID" value="PAP78469.1"/>
    <property type="molecule type" value="Genomic_DNA"/>
</dbReference>
<dbReference type="SUPFAM" id="SSF51905">
    <property type="entry name" value="FAD/NAD(P)-binding domain"/>
    <property type="match status" value="2"/>
</dbReference>
<dbReference type="PANTHER" id="PTHR43557">
    <property type="entry name" value="APOPTOSIS-INDUCING FACTOR 1"/>
    <property type="match status" value="1"/>
</dbReference>
<dbReference type="SUPFAM" id="SSF55424">
    <property type="entry name" value="FAD/NAD-linked reductases, dimerisation (C-terminal) domain"/>
    <property type="match status" value="1"/>
</dbReference>
<comment type="cofactor">
    <cofactor evidence="1">
        <name>FAD</name>
        <dbReference type="ChEBI" id="CHEBI:57692"/>
    </cofactor>
</comment>
<name>A0A271J747_9BACT</name>
<dbReference type="PRINTS" id="PR00368">
    <property type="entry name" value="FADPNR"/>
</dbReference>
<evidence type="ECO:0000256" key="7">
    <source>
        <dbReference type="ARBA" id="ARBA00023004"/>
    </source>
</evidence>
<organism evidence="10 11">
    <name type="scientific">Rubrivirga marina</name>
    <dbReference type="NCBI Taxonomy" id="1196024"/>
    <lineage>
        <taxon>Bacteria</taxon>
        <taxon>Pseudomonadati</taxon>
        <taxon>Rhodothermota</taxon>
        <taxon>Rhodothermia</taxon>
        <taxon>Rhodothermales</taxon>
        <taxon>Rubricoccaceae</taxon>
        <taxon>Rubrivirga</taxon>
    </lineage>
</organism>
<evidence type="ECO:0000256" key="6">
    <source>
        <dbReference type="ARBA" id="ARBA00023002"/>
    </source>
</evidence>
<dbReference type="AlphaFoldDB" id="A0A271J747"/>
<keyword evidence="6" id="KW-0560">Oxidoreductase</keyword>
<evidence type="ECO:0000256" key="3">
    <source>
        <dbReference type="ARBA" id="ARBA00022714"/>
    </source>
</evidence>
<comment type="caution">
    <text evidence="10">The sequence shown here is derived from an EMBL/GenBank/DDBJ whole genome shotgun (WGS) entry which is preliminary data.</text>
</comment>
<keyword evidence="8" id="KW-0411">Iron-sulfur</keyword>
<dbReference type="PANTHER" id="PTHR43557:SF2">
    <property type="entry name" value="RIESKE DOMAIN-CONTAINING PROTEIN-RELATED"/>
    <property type="match status" value="1"/>
</dbReference>
<dbReference type="GO" id="GO:0051537">
    <property type="term" value="F:2 iron, 2 sulfur cluster binding"/>
    <property type="evidence" value="ECO:0007669"/>
    <property type="project" value="UniProtKB-KW"/>
</dbReference>
<evidence type="ECO:0000256" key="8">
    <source>
        <dbReference type="ARBA" id="ARBA00023014"/>
    </source>
</evidence>
<dbReference type="GO" id="GO:0046872">
    <property type="term" value="F:metal ion binding"/>
    <property type="evidence" value="ECO:0007669"/>
    <property type="project" value="UniProtKB-KW"/>
</dbReference>
<keyword evidence="11" id="KW-1185">Reference proteome</keyword>
<sequence>MSDFVRVAAASDLADGEMRQVQADGTDVLLSRVDGVYHACTAFCTHYGAPLATGVLDGTTVVCPWHHAAFDVTSGALCEPPAPDALRSFEVRIDGDNVLVRVPPDADDHGEGIAYRESDGETPAMASASASEDDRVFLLLGAGAAAEACAEALRTEGYRGRIVLVTKETRPPYDRTKLSKAYLAGDAGDDALRLRDGSFYESHGIEVWTDRTVTKLDPDTQTVTFENGNPVTYDAALVATGGTPRRLPVKGADLDGVLLLRSWEDAQDLLRRTEDVASVAVIGASFIGMETASSLRARGVEVTVIGREATPFEAVLGPEVGRVFQTAAEAKGVSFRLGASVERIETVHADPDADTPRRLRVALGDAAVEADLVVLGVGVEPATGFLTKAPFLRDDGGIGVDRHLRAAPGLFAAGDVAVFPEPRLGRPVRIEHWRLAQQHGRTAARNMIAEGDPTMSLVPFESVPFFWTGQFGVSLRYVGHAEDWDEVIVDGSLDDREFVAAYVEDGAVRALAAVGRDQDAAAFHRLLARDAVPSPAAFRSGVDLQQALRDAGER</sequence>
<accession>A0A271J747</accession>
<evidence type="ECO:0000256" key="2">
    <source>
        <dbReference type="ARBA" id="ARBA00022630"/>
    </source>
</evidence>
<dbReference type="PRINTS" id="PR00411">
    <property type="entry name" value="PNDRDTASEI"/>
</dbReference>
<proteinExistence type="predicted"/>
<feature type="domain" description="Rieske" evidence="9">
    <location>
        <begin position="5"/>
        <end position="100"/>
    </location>
</feature>
<dbReference type="GO" id="GO:0005737">
    <property type="term" value="C:cytoplasm"/>
    <property type="evidence" value="ECO:0007669"/>
    <property type="project" value="TreeGrafter"/>
</dbReference>
<evidence type="ECO:0000256" key="1">
    <source>
        <dbReference type="ARBA" id="ARBA00001974"/>
    </source>
</evidence>
<dbReference type="InterPro" id="IPR036922">
    <property type="entry name" value="Rieske_2Fe-2S_sf"/>
</dbReference>
<keyword evidence="4" id="KW-0479">Metal-binding</keyword>
<dbReference type="Pfam" id="PF00355">
    <property type="entry name" value="Rieske"/>
    <property type="match status" value="1"/>
</dbReference>
<dbReference type="Gene3D" id="3.50.50.60">
    <property type="entry name" value="FAD/NAD(P)-binding domain"/>
    <property type="match status" value="2"/>
</dbReference>
<dbReference type="OrthoDB" id="9792592at2"/>
<evidence type="ECO:0000256" key="4">
    <source>
        <dbReference type="ARBA" id="ARBA00022723"/>
    </source>
</evidence>
<dbReference type="CDD" id="cd03478">
    <property type="entry name" value="Rieske_AIFL_N"/>
    <property type="match status" value="1"/>
</dbReference>
<evidence type="ECO:0000259" key="9">
    <source>
        <dbReference type="PROSITE" id="PS51296"/>
    </source>
</evidence>
<keyword evidence="2" id="KW-0285">Flavoprotein</keyword>
<dbReference type="InterPro" id="IPR016156">
    <property type="entry name" value="FAD/NAD-linked_Rdtase_dimer_sf"/>
</dbReference>
<dbReference type="Gene3D" id="2.102.10.10">
    <property type="entry name" value="Rieske [2Fe-2S] iron-sulphur domain"/>
    <property type="match status" value="1"/>
</dbReference>
<dbReference type="PROSITE" id="PS51296">
    <property type="entry name" value="RIESKE"/>
    <property type="match status" value="1"/>
</dbReference>
<keyword evidence="5" id="KW-0274">FAD</keyword>
<dbReference type="SUPFAM" id="SSF50022">
    <property type="entry name" value="ISP domain"/>
    <property type="match status" value="1"/>
</dbReference>
<dbReference type="InterPro" id="IPR023753">
    <property type="entry name" value="FAD/NAD-binding_dom"/>
</dbReference>